<dbReference type="EMBL" id="JH992973">
    <property type="protein sequence ID" value="EKX52114.1"/>
    <property type="molecule type" value="Genomic_DNA"/>
</dbReference>
<evidence type="ECO:0000256" key="1">
    <source>
        <dbReference type="SAM" id="MobiDB-lite"/>
    </source>
</evidence>
<dbReference type="AlphaFoldDB" id="L1JUW2"/>
<dbReference type="KEGG" id="gtt:GUITHDRAFT_133848"/>
<proteinExistence type="predicted"/>
<keyword evidence="4" id="KW-1185">Reference proteome</keyword>
<evidence type="ECO:0000313" key="4">
    <source>
        <dbReference type="Proteomes" id="UP000011087"/>
    </source>
</evidence>
<protein>
    <submittedName>
        <fullName evidence="2 3">Uncharacterized protein</fullName>
    </submittedName>
</protein>
<dbReference type="GeneID" id="17308807"/>
<reference evidence="4" key="2">
    <citation type="submission" date="2012-11" db="EMBL/GenBank/DDBJ databases">
        <authorList>
            <person name="Kuo A."/>
            <person name="Curtis B.A."/>
            <person name="Tanifuji G."/>
            <person name="Burki F."/>
            <person name="Gruber A."/>
            <person name="Irimia M."/>
            <person name="Maruyama S."/>
            <person name="Arias M.C."/>
            <person name="Ball S.G."/>
            <person name="Gile G.H."/>
            <person name="Hirakawa Y."/>
            <person name="Hopkins J.F."/>
            <person name="Rensing S.A."/>
            <person name="Schmutz J."/>
            <person name="Symeonidi A."/>
            <person name="Elias M."/>
            <person name="Eveleigh R.J."/>
            <person name="Herman E.K."/>
            <person name="Klute M.J."/>
            <person name="Nakayama T."/>
            <person name="Obornik M."/>
            <person name="Reyes-Prieto A."/>
            <person name="Armbrust E.V."/>
            <person name="Aves S.J."/>
            <person name="Beiko R.G."/>
            <person name="Coutinho P."/>
            <person name="Dacks J.B."/>
            <person name="Durnford D.G."/>
            <person name="Fast N.M."/>
            <person name="Green B.R."/>
            <person name="Grisdale C."/>
            <person name="Hempe F."/>
            <person name="Henrissat B."/>
            <person name="Hoppner M.P."/>
            <person name="Ishida K.-I."/>
            <person name="Kim E."/>
            <person name="Koreny L."/>
            <person name="Kroth P.G."/>
            <person name="Liu Y."/>
            <person name="Malik S.-B."/>
            <person name="Maier U.G."/>
            <person name="McRose D."/>
            <person name="Mock T."/>
            <person name="Neilson J.A."/>
            <person name="Onodera N.T."/>
            <person name="Poole A.M."/>
            <person name="Pritham E.J."/>
            <person name="Richards T.A."/>
            <person name="Rocap G."/>
            <person name="Roy S.W."/>
            <person name="Sarai C."/>
            <person name="Schaack S."/>
            <person name="Shirato S."/>
            <person name="Slamovits C.H."/>
            <person name="Spencer D.F."/>
            <person name="Suzuki S."/>
            <person name="Worden A.Z."/>
            <person name="Zauner S."/>
            <person name="Barry K."/>
            <person name="Bell C."/>
            <person name="Bharti A.K."/>
            <person name="Crow J.A."/>
            <person name="Grimwood J."/>
            <person name="Kramer R."/>
            <person name="Lindquist E."/>
            <person name="Lucas S."/>
            <person name="Salamov A."/>
            <person name="McFadden G.I."/>
            <person name="Lane C.E."/>
            <person name="Keeling P.J."/>
            <person name="Gray M.W."/>
            <person name="Grigoriev I.V."/>
            <person name="Archibald J.M."/>
        </authorList>
    </citation>
    <scope>NUCLEOTIDE SEQUENCE</scope>
    <source>
        <strain evidence="4">CCMP2712</strain>
    </source>
</reference>
<feature type="region of interest" description="Disordered" evidence="1">
    <location>
        <begin position="1"/>
        <end position="32"/>
    </location>
</feature>
<dbReference type="HOGENOM" id="CLU_892684_0_0_1"/>
<organism evidence="2">
    <name type="scientific">Guillardia theta (strain CCMP2712)</name>
    <name type="common">Cryptophyte</name>
    <dbReference type="NCBI Taxonomy" id="905079"/>
    <lineage>
        <taxon>Eukaryota</taxon>
        <taxon>Cryptophyceae</taxon>
        <taxon>Pyrenomonadales</taxon>
        <taxon>Geminigeraceae</taxon>
        <taxon>Guillardia</taxon>
    </lineage>
</organism>
<feature type="region of interest" description="Disordered" evidence="1">
    <location>
        <begin position="194"/>
        <end position="224"/>
    </location>
</feature>
<evidence type="ECO:0000313" key="3">
    <source>
        <dbReference type="EnsemblProtists" id="EKX52114"/>
    </source>
</evidence>
<evidence type="ECO:0000313" key="2">
    <source>
        <dbReference type="EMBL" id="EKX52114.1"/>
    </source>
</evidence>
<accession>L1JUW2</accession>
<feature type="compositionally biased region" description="Acidic residues" evidence="1">
    <location>
        <begin position="196"/>
        <end position="208"/>
    </location>
</feature>
<name>L1JUW2_GUITC</name>
<dbReference type="EnsemblProtists" id="EKX52114">
    <property type="protein sequence ID" value="EKX52114"/>
    <property type="gene ID" value="GUITHDRAFT_133848"/>
</dbReference>
<reference evidence="2 4" key="1">
    <citation type="journal article" date="2012" name="Nature">
        <title>Algal genomes reveal evolutionary mosaicism and the fate of nucleomorphs.</title>
        <authorList>
            <consortium name="DOE Joint Genome Institute"/>
            <person name="Curtis B.A."/>
            <person name="Tanifuji G."/>
            <person name="Burki F."/>
            <person name="Gruber A."/>
            <person name="Irimia M."/>
            <person name="Maruyama S."/>
            <person name="Arias M.C."/>
            <person name="Ball S.G."/>
            <person name="Gile G.H."/>
            <person name="Hirakawa Y."/>
            <person name="Hopkins J.F."/>
            <person name="Kuo A."/>
            <person name="Rensing S.A."/>
            <person name="Schmutz J."/>
            <person name="Symeonidi A."/>
            <person name="Elias M."/>
            <person name="Eveleigh R.J."/>
            <person name="Herman E.K."/>
            <person name="Klute M.J."/>
            <person name="Nakayama T."/>
            <person name="Obornik M."/>
            <person name="Reyes-Prieto A."/>
            <person name="Armbrust E.V."/>
            <person name="Aves S.J."/>
            <person name="Beiko R.G."/>
            <person name="Coutinho P."/>
            <person name="Dacks J.B."/>
            <person name="Durnford D.G."/>
            <person name="Fast N.M."/>
            <person name="Green B.R."/>
            <person name="Grisdale C.J."/>
            <person name="Hempel F."/>
            <person name="Henrissat B."/>
            <person name="Hoppner M.P."/>
            <person name="Ishida K."/>
            <person name="Kim E."/>
            <person name="Koreny L."/>
            <person name="Kroth P.G."/>
            <person name="Liu Y."/>
            <person name="Malik S.B."/>
            <person name="Maier U.G."/>
            <person name="McRose D."/>
            <person name="Mock T."/>
            <person name="Neilson J.A."/>
            <person name="Onodera N.T."/>
            <person name="Poole A.M."/>
            <person name="Pritham E.J."/>
            <person name="Richards T.A."/>
            <person name="Rocap G."/>
            <person name="Roy S.W."/>
            <person name="Sarai C."/>
            <person name="Schaack S."/>
            <person name="Shirato S."/>
            <person name="Slamovits C.H."/>
            <person name="Spencer D.F."/>
            <person name="Suzuki S."/>
            <person name="Worden A.Z."/>
            <person name="Zauner S."/>
            <person name="Barry K."/>
            <person name="Bell C."/>
            <person name="Bharti A.K."/>
            <person name="Crow J.A."/>
            <person name="Grimwood J."/>
            <person name="Kramer R."/>
            <person name="Lindquist E."/>
            <person name="Lucas S."/>
            <person name="Salamov A."/>
            <person name="McFadden G.I."/>
            <person name="Lane C.E."/>
            <person name="Keeling P.J."/>
            <person name="Gray M.W."/>
            <person name="Grigoriev I.V."/>
            <person name="Archibald J.M."/>
        </authorList>
    </citation>
    <scope>NUCLEOTIDE SEQUENCE</scope>
    <source>
        <strain evidence="2 4">CCMP2712</strain>
    </source>
</reference>
<feature type="compositionally biased region" description="Basic and acidic residues" evidence="1">
    <location>
        <begin position="1"/>
        <end position="13"/>
    </location>
</feature>
<sequence length="312" mass="35687">MTKKTENKRRQESTSDEVSTKRTKKGLKKEETPAEIIDEGCCDDESCDGGCEMLHDSSPVELVVGNTLSVFEELQTVEELEEAFDQVKEGVRNMLYTATLNKMFERVLSHHGEKVLFETKEKKHLKELFSKCAVVSHTKSKDKDWTLGPRHEYCSVCNTIAIESVAGTVLVTMECYWHEDDNEGFVEEMSLTYSMEGEEDEDEDEDEETGSKKMDDHDETSDDEENEIITIFDARFASRGESTFNLVKANYDEIFKMVDCKVSKRSLLRFLILCLRVETAKLRGNMGSIATGAEEQEDTEMMCNFLLRFNLD</sequence>
<dbReference type="RefSeq" id="XP_005839094.1">
    <property type="nucleotide sequence ID" value="XM_005839037.1"/>
</dbReference>
<reference evidence="3" key="3">
    <citation type="submission" date="2016-03" db="UniProtKB">
        <authorList>
            <consortium name="EnsemblProtists"/>
        </authorList>
    </citation>
    <scope>IDENTIFICATION</scope>
</reference>
<dbReference type="PaxDb" id="55529-EKX52114"/>
<gene>
    <name evidence="2" type="ORF">GUITHDRAFT_133848</name>
</gene>
<dbReference type="Proteomes" id="UP000011087">
    <property type="component" value="Unassembled WGS sequence"/>
</dbReference>